<evidence type="ECO:0000256" key="1">
    <source>
        <dbReference type="SAM" id="MobiDB-lite"/>
    </source>
</evidence>
<gene>
    <name evidence="2" type="ORF">GCM10017781_16320</name>
    <name evidence="3" type="ORF">HNQ07_001606</name>
</gene>
<name>A0A7W8KDG2_9DEIO</name>
<feature type="region of interest" description="Disordered" evidence="1">
    <location>
        <begin position="1"/>
        <end position="63"/>
    </location>
</feature>
<evidence type="ECO:0000313" key="5">
    <source>
        <dbReference type="Proteomes" id="UP000619376"/>
    </source>
</evidence>
<protein>
    <submittedName>
        <fullName evidence="3">Uncharacterized protein</fullName>
    </submittedName>
</protein>
<reference evidence="2" key="4">
    <citation type="submission" date="2024-05" db="EMBL/GenBank/DDBJ databases">
        <authorList>
            <person name="Sun Q."/>
            <person name="Zhou Y."/>
        </authorList>
    </citation>
    <scope>NUCLEOTIDE SEQUENCE</scope>
    <source>
        <strain evidence="2">CGMCC 1.18437</strain>
    </source>
</reference>
<accession>A0A7W8KDG2</accession>
<organism evidence="3 4">
    <name type="scientific">Deinococcus metalli</name>
    <dbReference type="NCBI Taxonomy" id="1141878"/>
    <lineage>
        <taxon>Bacteria</taxon>
        <taxon>Thermotogati</taxon>
        <taxon>Deinococcota</taxon>
        <taxon>Deinococci</taxon>
        <taxon>Deinococcales</taxon>
        <taxon>Deinococcaceae</taxon>
        <taxon>Deinococcus</taxon>
    </lineage>
</organism>
<feature type="compositionally biased region" description="Polar residues" evidence="1">
    <location>
        <begin position="7"/>
        <end position="39"/>
    </location>
</feature>
<evidence type="ECO:0000313" key="3">
    <source>
        <dbReference type="EMBL" id="MBB5376149.1"/>
    </source>
</evidence>
<dbReference type="Proteomes" id="UP000619376">
    <property type="component" value="Unassembled WGS sequence"/>
</dbReference>
<reference evidence="5" key="2">
    <citation type="journal article" date="2019" name="Int. J. Syst. Evol. Microbiol.">
        <title>The Global Catalogue of Microorganisms (GCM) 10K type strain sequencing project: providing services to taxonomists for standard genome sequencing and annotation.</title>
        <authorList>
            <consortium name="The Broad Institute Genomics Platform"/>
            <consortium name="The Broad Institute Genome Sequencing Center for Infectious Disease"/>
            <person name="Wu L."/>
            <person name="Ma J."/>
        </authorList>
    </citation>
    <scope>NUCLEOTIDE SEQUENCE [LARGE SCALE GENOMIC DNA]</scope>
    <source>
        <strain evidence="5">CGMCC 1.18437</strain>
    </source>
</reference>
<dbReference type="AlphaFoldDB" id="A0A7W8KDG2"/>
<evidence type="ECO:0000313" key="2">
    <source>
        <dbReference type="EMBL" id="GHF40433.1"/>
    </source>
</evidence>
<sequence>MGEGKPQTVSTPETMATHTGSDTATHGANTNLDANTQGGPQSGADRSATHEVERQHEPADEPG</sequence>
<dbReference type="EMBL" id="BNAJ01000003">
    <property type="protein sequence ID" value="GHF40433.1"/>
    <property type="molecule type" value="Genomic_DNA"/>
</dbReference>
<dbReference type="RefSeq" id="WP_184110451.1">
    <property type="nucleotide sequence ID" value="NZ_BNAJ01000003.1"/>
</dbReference>
<keyword evidence="5" id="KW-1185">Reference proteome</keyword>
<reference evidence="2" key="1">
    <citation type="journal article" date="2014" name="Int. J. Syst. Evol. Microbiol.">
        <title>Complete genome of a new Firmicutes species belonging to the dominant human colonic microbiota ('Ruminococcus bicirculans') reveals two chromosomes and a selective capacity to utilize plant glucans.</title>
        <authorList>
            <consortium name="NISC Comparative Sequencing Program"/>
            <person name="Wegmann U."/>
            <person name="Louis P."/>
            <person name="Goesmann A."/>
            <person name="Henrissat B."/>
            <person name="Duncan S.H."/>
            <person name="Flint H.J."/>
        </authorList>
    </citation>
    <scope>NUCLEOTIDE SEQUENCE</scope>
    <source>
        <strain evidence="2">CGMCC 1.18437</strain>
    </source>
</reference>
<dbReference type="Proteomes" id="UP000539473">
    <property type="component" value="Unassembled WGS sequence"/>
</dbReference>
<reference evidence="3 4" key="3">
    <citation type="submission" date="2020-08" db="EMBL/GenBank/DDBJ databases">
        <title>Genomic Encyclopedia of Type Strains, Phase IV (KMG-IV): sequencing the most valuable type-strain genomes for metagenomic binning, comparative biology and taxonomic classification.</title>
        <authorList>
            <person name="Goeker M."/>
        </authorList>
    </citation>
    <scope>NUCLEOTIDE SEQUENCE [LARGE SCALE GENOMIC DNA]</scope>
    <source>
        <strain evidence="3 4">DSM 27521</strain>
    </source>
</reference>
<evidence type="ECO:0000313" key="4">
    <source>
        <dbReference type="Proteomes" id="UP000539473"/>
    </source>
</evidence>
<dbReference type="EMBL" id="JACHFK010000003">
    <property type="protein sequence ID" value="MBB5376149.1"/>
    <property type="molecule type" value="Genomic_DNA"/>
</dbReference>
<feature type="compositionally biased region" description="Basic and acidic residues" evidence="1">
    <location>
        <begin position="47"/>
        <end position="63"/>
    </location>
</feature>
<comment type="caution">
    <text evidence="3">The sequence shown here is derived from an EMBL/GenBank/DDBJ whole genome shotgun (WGS) entry which is preliminary data.</text>
</comment>
<proteinExistence type="predicted"/>